<keyword evidence="5" id="KW-0677">Repeat</keyword>
<evidence type="ECO:0000256" key="2">
    <source>
        <dbReference type="ARBA" id="ARBA00004496"/>
    </source>
</evidence>
<evidence type="ECO:0000256" key="4">
    <source>
        <dbReference type="ARBA" id="ARBA00022490"/>
    </source>
</evidence>
<dbReference type="OMA" id="ACDFWVQ"/>
<evidence type="ECO:0000256" key="1">
    <source>
        <dbReference type="ARBA" id="ARBA00004123"/>
    </source>
</evidence>
<comment type="caution">
    <text evidence="11">The sequence shown here is derived from an EMBL/GenBank/DDBJ whole genome shotgun (WGS) entry which is preliminary data.</text>
</comment>
<feature type="region of interest" description="Disordered" evidence="9">
    <location>
        <begin position="323"/>
        <end position="391"/>
    </location>
</feature>
<evidence type="ECO:0000256" key="6">
    <source>
        <dbReference type="ARBA" id="ARBA00022927"/>
    </source>
</evidence>
<keyword evidence="12" id="KW-1185">Reference proteome</keyword>
<dbReference type="Pfam" id="PF13513">
    <property type="entry name" value="HEAT_EZ"/>
    <property type="match status" value="1"/>
</dbReference>
<evidence type="ECO:0000313" key="12">
    <source>
        <dbReference type="Proteomes" id="UP000242180"/>
    </source>
</evidence>
<dbReference type="PROSITE" id="PS50166">
    <property type="entry name" value="IMPORTIN_B_NT"/>
    <property type="match status" value="1"/>
</dbReference>
<dbReference type="Proteomes" id="UP000242180">
    <property type="component" value="Unassembled WGS sequence"/>
</dbReference>
<evidence type="ECO:0000256" key="5">
    <source>
        <dbReference type="ARBA" id="ARBA00022737"/>
    </source>
</evidence>
<evidence type="ECO:0000256" key="8">
    <source>
        <dbReference type="ARBA" id="ARBA00038423"/>
    </source>
</evidence>
<evidence type="ECO:0000259" key="10">
    <source>
        <dbReference type="PROSITE" id="PS50166"/>
    </source>
</evidence>
<dbReference type="InterPro" id="IPR016024">
    <property type="entry name" value="ARM-type_fold"/>
</dbReference>
<organism evidence="11 12">
    <name type="scientific">Syncephalastrum racemosum</name>
    <name type="common">Filamentous fungus</name>
    <dbReference type="NCBI Taxonomy" id="13706"/>
    <lineage>
        <taxon>Eukaryota</taxon>
        <taxon>Fungi</taxon>
        <taxon>Fungi incertae sedis</taxon>
        <taxon>Mucoromycota</taxon>
        <taxon>Mucoromycotina</taxon>
        <taxon>Mucoromycetes</taxon>
        <taxon>Mucorales</taxon>
        <taxon>Syncephalastraceae</taxon>
        <taxon>Syncephalastrum</taxon>
    </lineage>
</organism>
<dbReference type="SUPFAM" id="SSF48371">
    <property type="entry name" value="ARM repeat"/>
    <property type="match status" value="1"/>
</dbReference>
<keyword evidence="3" id="KW-0813">Transport</keyword>
<reference evidence="11 12" key="1">
    <citation type="submission" date="2016-07" db="EMBL/GenBank/DDBJ databases">
        <title>Pervasive Adenine N6-methylation of Active Genes in Fungi.</title>
        <authorList>
            <consortium name="DOE Joint Genome Institute"/>
            <person name="Mondo S.J."/>
            <person name="Dannebaum R.O."/>
            <person name="Kuo R.C."/>
            <person name="Labutti K."/>
            <person name="Haridas S."/>
            <person name="Kuo A."/>
            <person name="Salamov A."/>
            <person name="Ahrendt S.R."/>
            <person name="Lipzen A."/>
            <person name="Sullivan W."/>
            <person name="Andreopoulos W.B."/>
            <person name="Clum A."/>
            <person name="Lindquist E."/>
            <person name="Daum C."/>
            <person name="Ramamoorthy G.K."/>
            <person name="Gryganskyi A."/>
            <person name="Culley D."/>
            <person name="Magnuson J.K."/>
            <person name="James T.Y."/>
            <person name="O'Malley M.A."/>
            <person name="Stajich J.E."/>
            <person name="Spatafora J.W."/>
            <person name="Visel A."/>
            <person name="Grigoriev I.V."/>
        </authorList>
    </citation>
    <scope>NUCLEOTIDE SEQUENCE [LARGE SCALE GENOMIC DNA]</scope>
    <source>
        <strain evidence="11 12">NRRL 2496</strain>
    </source>
</reference>
<dbReference type="InParanoid" id="A0A1X2HGV1"/>
<name>A0A1X2HGV1_SYNRA</name>
<feature type="compositionally biased region" description="Basic and acidic residues" evidence="9">
    <location>
        <begin position="327"/>
        <end position="338"/>
    </location>
</feature>
<sequence length="925" mass="103192">MAHWQPQQQGLQDLLILLRDAVRPECRDQALVQQQLASFNKIPDYNSYLVYILTQMPNEESYTRAIAGLTLKNNIRSFFNSMPLPVLDYVKACCAHALDAPDPDLNVRKSIGSVITAIVTRGQAHNWPDILQRLVHKLDDPNPIVVEMAFDALGKICEDAARDLDQEMDGIRPLNFMIPKFIEFFYNPDPRLRMQAIAATSQFVLLRSQSLMVNMQPYLQGLFARAGDENPGVRQEICRSLVMVLEARPDKLEPDLPAVIDYMIYSTQDENEQVALEACDFWIQFASVEEFADRLVPYLGKIVPALLRRMVYSDMDLLGLGGDEDDAHVPDNEHEIKPRFYRSKPRAATTHATSDAKDGEQEDGNAPPAEDTLEDDDEEEEEDDDDGDLDDDEFYSEWTLRKCSAAALDVLSTTYTGHIVTHLLPLLNHNLFSQDWKERESGVLALGAAAEGALDDIAPHLSEMLPYLLQSLNDTKPLIRSITCWALGRFSRWCVKQAATPQGRTAFFEPVLFSLLQRILDKNKRVQEAACSAFATLEEEATFELIPYLEPILINLTTAFGTYQHKNLLILYDALGTLAESVGQALNQPQCLSLMMPPLIAKWNGLSDHDTDLFPLLECLSSVTAALGTGFTPYAEPVFMRCVKLVSATLHQIFLADQSPEEHDPPEIEFMVVALDLLSGLVQGMGQLVEPLVATSDPPLLSLLAVCIHDPVTEVLQATYALIGDLAIACFERLRSYLPTIIPELIEQISPDLQTVSVSNNAIWAAGEIAIRWGGEIQPYVEPLLQRLFPLLLDGHPVADSLQENALITIGRLGMACPSLLATRLPSFIKVWLAKSANLRENEEKDSAFQGLCQVIKINPEGVADQLNTLLVSIAQWQLPSPQLSALFAELFSGYKNLLTAEQWPKVWTALPPDAQQALTERYDM</sequence>
<comment type="similarity">
    <text evidence="8">Belongs to the importin beta family. Importin beta-2 subfamily.</text>
</comment>
<dbReference type="Gene3D" id="1.25.10.10">
    <property type="entry name" value="Leucine-rich Repeat Variant"/>
    <property type="match status" value="2"/>
</dbReference>
<dbReference type="AlphaFoldDB" id="A0A1X2HGV1"/>
<dbReference type="InterPro" id="IPR040122">
    <property type="entry name" value="Importin_beta"/>
</dbReference>
<protein>
    <submittedName>
        <fullName evidence="11">Armadillo-type protein</fullName>
    </submittedName>
</protein>
<dbReference type="GO" id="GO:0006606">
    <property type="term" value="P:protein import into nucleus"/>
    <property type="evidence" value="ECO:0007669"/>
    <property type="project" value="InterPro"/>
</dbReference>
<dbReference type="Pfam" id="PF03810">
    <property type="entry name" value="IBN_N"/>
    <property type="match status" value="1"/>
</dbReference>
<dbReference type="FunCoup" id="A0A1X2HGV1">
    <property type="interactions" value="1115"/>
</dbReference>
<dbReference type="FunFam" id="1.25.10.10:FF:000028">
    <property type="entry name" value="Transportin-1 isoform 1"/>
    <property type="match status" value="1"/>
</dbReference>
<feature type="domain" description="Importin N-terminal" evidence="10">
    <location>
        <begin position="32"/>
        <end position="121"/>
    </location>
</feature>
<dbReference type="STRING" id="13706.A0A1X2HGV1"/>
<feature type="compositionally biased region" description="Acidic residues" evidence="9">
    <location>
        <begin position="371"/>
        <end position="391"/>
    </location>
</feature>
<keyword evidence="4" id="KW-0963">Cytoplasm</keyword>
<dbReference type="OrthoDB" id="951172at2759"/>
<gene>
    <name evidence="11" type="ORF">BCR43DRAFT_457510</name>
</gene>
<dbReference type="EMBL" id="MCGN01000004">
    <property type="protein sequence ID" value="ORY98161.1"/>
    <property type="molecule type" value="Genomic_DNA"/>
</dbReference>
<evidence type="ECO:0000256" key="7">
    <source>
        <dbReference type="ARBA" id="ARBA00023242"/>
    </source>
</evidence>
<keyword evidence="6" id="KW-0653">Protein transport</keyword>
<dbReference type="InterPro" id="IPR001494">
    <property type="entry name" value="Importin-beta_N"/>
</dbReference>
<dbReference type="PANTHER" id="PTHR10527">
    <property type="entry name" value="IMPORTIN BETA"/>
    <property type="match status" value="1"/>
</dbReference>
<comment type="subcellular location">
    <subcellularLocation>
        <location evidence="2">Cytoplasm</location>
    </subcellularLocation>
    <subcellularLocation>
        <location evidence="1">Nucleus</location>
    </subcellularLocation>
</comment>
<evidence type="ECO:0000313" key="11">
    <source>
        <dbReference type="EMBL" id="ORY98161.1"/>
    </source>
</evidence>
<dbReference type="InterPro" id="IPR057672">
    <property type="entry name" value="TPR_IPO4/5"/>
</dbReference>
<keyword evidence="7" id="KW-0539">Nucleus</keyword>
<accession>A0A1X2HGV1</accession>
<dbReference type="GO" id="GO:0031267">
    <property type="term" value="F:small GTPase binding"/>
    <property type="evidence" value="ECO:0007669"/>
    <property type="project" value="InterPro"/>
</dbReference>
<dbReference type="InterPro" id="IPR011989">
    <property type="entry name" value="ARM-like"/>
</dbReference>
<dbReference type="Pfam" id="PF25780">
    <property type="entry name" value="TPR_IPO5"/>
    <property type="match status" value="1"/>
</dbReference>
<dbReference type="GO" id="GO:0005737">
    <property type="term" value="C:cytoplasm"/>
    <property type="evidence" value="ECO:0007669"/>
    <property type="project" value="UniProtKB-SubCell"/>
</dbReference>
<proteinExistence type="inferred from homology"/>
<evidence type="ECO:0000256" key="9">
    <source>
        <dbReference type="SAM" id="MobiDB-lite"/>
    </source>
</evidence>
<dbReference type="GO" id="GO:0031981">
    <property type="term" value="C:nuclear lumen"/>
    <property type="evidence" value="ECO:0007669"/>
    <property type="project" value="UniProtKB-ARBA"/>
</dbReference>
<evidence type="ECO:0000256" key="3">
    <source>
        <dbReference type="ARBA" id="ARBA00022448"/>
    </source>
</evidence>